<sequence>MRTVAETIECKEWSGPILTRVFNRTGVPGFELGSLGSAGFLKYKDRYFVVTARHVLSLVPENARLTDVVIPYQYGKESKKLTLVKHIEEKENDIAVFEINLQSARFMEQEN</sequence>
<reference evidence="1" key="1">
    <citation type="submission" date="2023-03" db="EMBL/GenBank/DDBJ databases">
        <title>MT1 and MT2 Draft Genomes of Novel Species.</title>
        <authorList>
            <person name="Venkateswaran K."/>
        </authorList>
    </citation>
    <scope>NUCLEOTIDE SEQUENCE</scope>
    <source>
        <strain evidence="1">F6_3S_P_1C</strain>
    </source>
</reference>
<proteinExistence type="predicted"/>
<name>A0ABT8JIF4_9BACL</name>
<protein>
    <recommendedName>
        <fullName evidence="3">Trypsin-like peptidase domain-containing protein</fullName>
    </recommendedName>
</protein>
<dbReference type="Proteomes" id="UP001174205">
    <property type="component" value="Unassembled WGS sequence"/>
</dbReference>
<dbReference type="EMBL" id="JAROCD010000017">
    <property type="protein sequence ID" value="MDN4604953.1"/>
    <property type="molecule type" value="Genomic_DNA"/>
</dbReference>
<comment type="caution">
    <text evidence="1">The sequence shown here is derived from an EMBL/GenBank/DDBJ whole genome shotgun (WGS) entry which is preliminary data.</text>
</comment>
<dbReference type="RefSeq" id="WP_301249362.1">
    <property type="nucleotide sequence ID" value="NZ_JAROCD010000017.1"/>
</dbReference>
<evidence type="ECO:0008006" key="3">
    <source>
        <dbReference type="Google" id="ProtNLM"/>
    </source>
</evidence>
<evidence type="ECO:0000313" key="2">
    <source>
        <dbReference type="Proteomes" id="UP001174205"/>
    </source>
</evidence>
<keyword evidence="2" id="KW-1185">Reference proteome</keyword>
<evidence type="ECO:0000313" key="1">
    <source>
        <dbReference type="EMBL" id="MDN4604953.1"/>
    </source>
</evidence>
<gene>
    <name evidence="1" type="ORF">P5G61_27250</name>
</gene>
<organism evidence="1 2">
    <name type="scientific">Paenibacillus vandeheii</name>
    <dbReference type="NCBI Taxonomy" id="3035917"/>
    <lineage>
        <taxon>Bacteria</taxon>
        <taxon>Bacillati</taxon>
        <taxon>Bacillota</taxon>
        <taxon>Bacilli</taxon>
        <taxon>Bacillales</taxon>
        <taxon>Paenibacillaceae</taxon>
        <taxon>Paenibacillus</taxon>
    </lineage>
</organism>
<accession>A0ABT8JIF4</accession>